<dbReference type="InterPro" id="IPR013783">
    <property type="entry name" value="Ig-like_fold"/>
</dbReference>
<sequence>MARVFKSKYFVLSLVFLILLGLFIFSGFLFYLKPVIYEISPIPASHENIIVIRGHNLGTKVGDININDHYLTKSSIVSWSDEEVVFKITDEIHSGLIFIRSEKGISNELFLVISRQVPIKLKRVNEPFIFAVQGLRLTTNIPVILRGRNLTTAAADVQIFIRTKEELYKVLPQDVLRLSGEEIEFIPPKTLRLKGEIFLLVDGIESNKIFFNFEPNFFKWTLGRVKNFKISHEIYFVQDTKRDSSLKLHDINFNVFYLSPIENARQKIKFSENNGIGLDLNNLFFKSLKGDKHHFKFEVETYNLDLEIFDRKALENIKVNTDKDMHEFKAYVLNKKNKYSSYESLDLNPVTLIIGKIDSGSVYELAKSIIDALILYFRITDNDLNLAESIKVREISADNLITLTNLIFLQKNIPLRTAVGFYFDSESATLKKHTWCEFFLDNIGFIYFDIINAVLFKDSSSYFLNMSENYIHYGYKEDFDDHLISSEYLDLALLKYKSLSNDNYSLNYRFSLEENINDR</sequence>
<keyword evidence="1" id="KW-0472">Membrane</keyword>
<dbReference type="GO" id="GO:0003677">
    <property type="term" value="F:DNA binding"/>
    <property type="evidence" value="ECO:0007669"/>
    <property type="project" value="UniProtKB-KW"/>
</dbReference>
<dbReference type="AlphaFoldDB" id="A0A2S1LXF7"/>
<evidence type="ECO:0000313" key="2">
    <source>
        <dbReference type="EMBL" id="AWG42962.1"/>
    </source>
</evidence>
<evidence type="ECO:0000313" key="3">
    <source>
        <dbReference type="Proteomes" id="UP000244655"/>
    </source>
</evidence>
<dbReference type="SUPFAM" id="SSF81296">
    <property type="entry name" value="E set domains"/>
    <property type="match status" value="1"/>
</dbReference>
<protein>
    <submittedName>
        <fullName evidence="2">DNA-binding protein</fullName>
    </submittedName>
</protein>
<gene>
    <name evidence="2" type="ORF">CR532_03130</name>
</gene>
<reference evidence="2 3" key="1">
    <citation type="submission" date="2018-01" db="EMBL/GenBank/DDBJ databases">
        <title>Genome sequence of Borrelia tachyglossi.</title>
        <authorList>
            <person name="Gofton A.W."/>
        </authorList>
    </citation>
    <scope>NUCLEOTIDE SEQUENCE [LARGE SCALE GENOMIC DNA]</scope>
    <source>
        <strain evidence="2 3">Bc-F10-1268</strain>
    </source>
</reference>
<dbReference type="EMBL" id="CP025785">
    <property type="protein sequence ID" value="AWG42962.1"/>
    <property type="molecule type" value="Genomic_DNA"/>
</dbReference>
<dbReference type="Proteomes" id="UP000244655">
    <property type="component" value="Chromosome"/>
</dbReference>
<keyword evidence="3" id="KW-1185">Reference proteome</keyword>
<dbReference type="RefSeq" id="WP_108729361.1">
    <property type="nucleotide sequence ID" value="NZ_CP025785.1"/>
</dbReference>
<keyword evidence="2" id="KW-0238">DNA-binding</keyword>
<keyword evidence="1" id="KW-0812">Transmembrane</keyword>
<dbReference type="OrthoDB" id="9787782at2"/>
<dbReference type="InterPro" id="IPR014756">
    <property type="entry name" value="Ig_E-set"/>
</dbReference>
<proteinExistence type="predicted"/>
<keyword evidence="1" id="KW-1133">Transmembrane helix</keyword>
<dbReference type="Gene3D" id="2.60.40.10">
    <property type="entry name" value="Immunoglobulins"/>
    <property type="match status" value="1"/>
</dbReference>
<feature type="transmembrane region" description="Helical" evidence="1">
    <location>
        <begin position="9"/>
        <end position="32"/>
    </location>
</feature>
<evidence type="ECO:0000256" key="1">
    <source>
        <dbReference type="SAM" id="Phobius"/>
    </source>
</evidence>
<organism evidence="2 3">
    <name type="scientific">Candidatus Borreliella tachyglossi</name>
    <dbReference type="NCBI Taxonomy" id="1964448"/>
    <lineage>
        <taxon>Bacteria</taxon>
        <taxon>Pseudomonadati</taxon>
        <taxon>Spirochaetota</taxon>
        <taxon>Spirochaetia</taxon>
        <taxon>Spirochaetales</taxon>
        <taxon>Borreliaceae</taxon>
        <taxon>Borreliella</taxon>
    </lineage>
</organism>
<name>A0A2S1LXF7_9SPIR</name>
<accession>A0A2S1LXF7</accession>